<evidence type="ECO:0000259" key="1">
    <source>
        <dbReference type="Pfam" id="PF12770"/>
    </source>
</evidence>
<dbReference type="AlphaFoldDB" id="F4KSK5"/>
<sequence>MKKLFIVYAKEDLSYLNAAKTNLALLERQGLIRIWDETKLMPGEVRKTIIEQELQSADIVLLLFSSSLIADDFIWDVPMQQVLEKAKKGIVQLIPTIIRPCSFSDTPFGEYETVPSQEKPISNWSNADDAWKLVVDKIKKTVQPVQAQPTPLPSDSPALKHLKDSVNQFTHQAKTREALTAIKTYAHQNNLEKLKRDTLDVEESWLGLEQEKTLGQVSEEKASIQLEQIHNSVLGLLDIKTIRQSIPVPDTLKILMLTANPAGSTELNLNKEHARIAEKLQEKSDQFKLFVKRAVNKEGFKQFTETERPYILHFSGHGTKGQTGGIVVQNDEFNGSAKISPAALDALFEYFIEEEKIQLHTVVLNACHSAEQAQVIAKYVPYVIGTTTSIEDEAAIAFSVGFYFKLAETSDVEKAYKSGRTQAVLEGATKAHFIMYKDGVKFDA</sequence>
<proteinExistence type="predicted"/>
<dbReference type="InterPro" id="IPR024983">
    <property type="entry name" value="CHAT_dom"/>
</dbReference>
<dbReference type="OrthoDB" id="883741at2"/>
<dbReference type="Pfam" id="PF12770">
    <property type="entry name" value="CHAT"/>
    <property type="match status" value="1"/>
</dbReference>
<evidence type="ECO:0000313" key="5">
    <source>
        <dbReference type="Proteomes" id="UP000008461"/>
    </source>
</evidence>
<evidence type="ECO:0000259" key="3">
    <source>
        <dbReference type="Pfam" id="PF19964"/>
    </source>
</evidence>
<protein>
    <submittedName>
        <fullName evidence="4">Uncharacterized protein</fullName>
    </submittedName>
</protein>
<dbReference type="InterPro" id="IPR000157">
    <property type="entry name" value="TIR_dom"/>
</dbReference>
<dbReference type="Proteomes" id="UP000008461">
    <property type="component" value="Chromosome"/>
</dbReference>
<dbReference type="SUPFAM" id="SSF52200">
    <property type="entry name" value="Toll/Interleukin receptor TIR domain"/>
    <property type="match status" value="1"/>
</dbReference>
<feature type="domain" description="Effector-associated" evidence="3">
    <location>
        <begin position="162"/>
        <end position="238"/>
    </location>
</feature>
<organism evidence="4 5">
    <name type="scientific">Haliscomenobacter hydrossis (strain ATCC 27775 / DSM 1100 / LMG 10767 / O)</name>
    <dbReference type="NCBI Taxonomy" id="760192"/>
    <lineage>
        <taxon>Bacteria</taxon>
        <taxon>Pseudomonadati</taxon>
        <taxon>Bacteroidota</taxon>
        <taxon>Saprospiria</taxon>
        <taxon>Saprospirales</taxon>
        <taxon>Haliscomenobacteraceae</taxon>
        <taxon>Haliscomenobacter</taxon>
    </lineage>
</organism>
<dbReference type="KEGG" id="hhy:Halhy_6540"/>
<keyword evidence="5" id="KW-1185">Reference proteome</keyword>
<dbReference type="HOGENOM" id="CLU_616443_0_0_10"/>
<reference key="2">
    <citation type="submission" date="2011-04" db="EMBL/GenBank/DDBJ databases">
        <title>Complete sequence of chromosome of Haliscomenobacter hydrossis DSM 1100.</title>
        <authorList>
            <consortium name="US DOE Joint Genome Institute (JGI-PGF)"/>
            <person name="Lucas S."/>
            <person name="Han J."/>
            <person name="Lapidus A."/>
            <person name="Bruce D."/>
            <person name="Goodwin L."/>
            <person name="Pitluck S."/>
            <person name="Peters L."/>
            <person name="Kyrpides N."/>
            <person name="Mavromatis K."/>
            <person name="Ivanova N."/>
            <person name="Ovchinnikova G."/>
            <person name="Pagani I."/>
            <person name="Daligault H."/>
            <person name="Detter J.C."/>
            <person name="Han C."/>
            <person name="Land M."/>
            <person name="Hauser L."/>
            <person name="Markowitz V."/>
            <person name="Cheng J.-F."/>
            <person name="Hugenholtz P."/>
            <person name="Woyke T."/>
            <person name="Wu D."/>
            <person name="Verbarg S."/>
            <person name="Frueling A."/>
            <person name="Brambilla E."/>
            <person name="Klenk H.-P."/>
            <person name="Eisen J.A."/>
        </authorList>
    </citation>
    <scope>NUCLEOTIDE SEQUENCE</scope>
    <source>
        <strain>DSM 1100</strain>
    </source>
</reference>
<feature type="domain" description="CHAT" evidence="1">
    <location>
        <begin position="251"/>
        <end position="418"/>
    </location>
</feature>
<evidence type="ECO:0000259" key="2">
    <source>
        <dbReference type="Pfam" id="PF13676"/>
    </source>
</evidence>
<dbReference type="RefSeq" id="WP_013768873.1">
    <property type="nucleotide sequence ID" value="NC_015510.1"/>
</dbReference>
<dbReference type="Pfam" id="PF13676">
    <property type="entry name" value="TIR_2"/>
    <property type="match status" value="1"/>
</dbReference>
<dbReference type="STRING" id="760192.Halhy_6540"/>
<accession>F4KSK5</accession>
<dbReference type="Gene3D" id="3.40.50.10140">
    <property type="entry name" value="Toll/interleukin-1 receptor homology (TIR) domain"/>
    <property type="match status" value="1"/>
</dbReference>
<dbReference type="InterPro" id="IPR045439">
    <property type="entry name" value="EAD11"/>
</dbReference>
<feature type="domain" description="TIR" evidence="2">
    <location>
        <begin position="5"/>
        <end position="104"/>
    </location>
</feature>
<reference evidence="4 5" key="1">
    <citation type="journal article" date="2011" name="Stand. Genomic Sci.">
        <title>Complete genome sequence of Haliscomenobacter hydrossis type strain (O).</title>
        <authorList>
            <consortium name="US DOE Joint Genome Institute (JGI-PGF)"/>
            <person name="Daligault H."/>
            <person name="Lapidus A."/>
            <person name="Zeytun A."/>
            <person name="Nolan M."/>
            <person name="Lucas S."/>
            <person name="Del Rio T.G."/>
            <person name="Tice H."/>
            <person name="Cheng J.F."/>
            <person name="Tapia R."/>
            <person name="Han C."/>
            <person name="Goodwin L."/>
            <person name="Pitluck S."/>
            <person name="Liolios K."/>
            <person name="Pagani I."/>
            <person name="Ivanova N."/>
            <person name="Huntemann M."/>
            <person name="Mavromatis K."/>
            <person name="Mikhailova N."/>
            <person name="Pati A."/>
            <person name="Chen A."/>
            <person name="Palaniappan K."/>
            <person name="Land M."/>
            <person name="Hauser L."/>
            <person name="Brambilla E.M."/>
            <person name="Rohde M."/>
            <person name="Verbarg S."/>
            <person name="Goker M."/>
            <person name="Bristow J."/>
            <person name="Eisen J.A."/>
            <person name="Markowitz V."/>
            <person name="Hugenholtz P."/>
            <person name="Kyrpides N.C."/>
            <person name="Klenk H.P."/>
            <person name="Woyke T."/>
        </authorList>
    </citation>
    <scope>NUCLEOTIDE SEQUENCE [LARGE SCALE GENOMIC DNA]</scope>
    <source>
        <strain evidence="5">ATCC 27775 / DSM 1100 / LMG 10767 / O</strain>
    </source>
</reference>
<dbReference type="eggNOG" id="COG1672">
    <property type="taxonomic scope" value="Bacteria"/>
</dbReference>
<dbReference type="eggNOG" id="COG0172">
    <property type="taxonomic scope" value="Bacteria"/>
</dbReference>
<dbReference type="EMBL" id="CP002691">
    <property type="protein sequence ID" value="AEE54356.1"/>
    <property type="molecule type" value="Genomic_DNA"/>
</dbReference>
<dbReference type="Pfam" id="PF19964">
    <property type="entry name" value="EAD11"/>
    <property type="match status" value="1"/>
</dbReference>
<gene>
    <name evidence="4" type="ordered locus">Halhy_6540</name>
</gene>
<name>F4KSK5_HALH1</name>
<dbReference type="InterPro" id="IPR035897">
    <property type="entry name" value="Toll_tir_struct_dom_sf"/>
</dbReference>
<evidence type="ECO:0000313" key="4">
    <source>
        <dbReference type="EMBL" id="AEE54356.1"/>
    </source>
</evidence>